<dbReference type="SUPFAM" id="SSF161084">
    <property type="entry name" value="MAPEG domain-like"/>
    <property type="match status" value="1"/>
</dbReference>
<comment type="caution">
    <text evidence="6">The sequence shown here is derived from an EMBL/GenBank/DDBJ whole genome shotgun (WGS) entry which is preliminary data.</text>
</comment>
<evidence type="ECO:0000313" key="6">
    <source>
        <dbReference type="EMBL" id="KFN42603.1"/>
    </source>
</evidence>
<evidence type="ECO:0000256" key="5">
    <source>
        <dbReference type="SAM" id="Phobius"/>
    </source>
</evidence>
<keyword evidence="7" id="KW-1185">Reference proteome</keyword>
<proteinExistence type="predicted"/>
<dbReference type="PATRIC" id="fig|1121015.4.peg.2123"/>
<evidence type="ECO:0000313" key="7">
    <source>
        <dbReference type="Proteomes" id="UP000029385"/>
    </source>
</evidence>
<keyword evidence="4 5" id="KW-0472">Membrane</keyword>
<dbReference type="EMBL" id="AVCI01000009">
    <property type="protein sequence ID" value="KFN42603.1"/>
    <property type="molecule type" value="Genomic_DNA"/>
</dbReference>
<evidence type="ECO:0000256" key="2">
    <source>
        <dbReference type="ARBA" id="ARBA00022692"/>
    </source>
</evidence>
<keyword evidence="3 5" id="KW-1133">Transmembrane helix</keyword>
<dbReference type="Gene3D" id="1.20.120.550">
    <property type="entry name" value="Membrane associated eicosanoid/glutathione metabolism-like domain"/>
    <property type="match status" value="1"/>
</dbReference>
<evidence type="ECO:0000256" key="4">
    <source>
        <dbReference type="ARBA" id="ARBA00023136"/>
    </source>
</evidence>
<feature type="transmembrane region" description="Helical" evidence="5">
    <location>
        <begin position="12"/>
        <end position="35"/>
    </location>
</feature>
<dbReference type="InterPro" id="IPR001129">
    <property type="entry name" value="Membr-assoc_MAPEG"/>
</dbReference>
<comment type="subcellular location">
    <subcellularLocation>
        <location evidence="1">Membrane</location>
    </subcellularLocation>
</comment>
<dbReference type="Proteomes" id="UP000029385">
    <property type="component" value="Unassembled WGS sequence"/>
</dbReference>
<dbReference type="GO" id="GO:0016020">
    <property type="term" value="C:membrane"/>
    <property type="evidence" value="ECO:0007669"/>
    <property type="project" value="UniProtKB-SubCell"/>
</dbReference>
<protein>
    <recommendedName>
        <fullName evidence="8">MAPEG family protein</fullName>
    </recommendedName>
</protein>
<feature type="transmembrane region" description="Helical" evidence="5">
    <location>
        <begin position="125"/>
        <end position="146"/>
    </location>
</feature>
<sequence length="147" mass="15875">MTGQENVMSFPLWMLLGFAMWTAAILVFAIGTYRFSHIFTGRAGMASFPADGRDGAAWYQRAMRAHANCVENLPLFTVVVFALQASGISSGTADALAGAALAARIVQSLVHISSVQTDCIVTIRFTFFFVQLLCFVGIAGIVFAQLR</sequence>
<evidence type="ECO:0000256" key="3">
    <source>
        <dbReference type="ARBA" id="ARBA00022989"/>
    </source>
</evidence>
<evidence type="ECO:0008006" key="8">
    <source>
        <dbReference type="Google" id="ProtNLM"/>
    </source>
</evidence>
<gene>
    <name evidence="6" type="ORF">N789_13260</name>
</gene>
<reference evidence="6 7" key="1">
    <citation type="submission" date="2013-09" db="EMBL/GenBank/DDBJ databases">
        <title>Genome sequencing of Arenimonas oryziterrae.</title>
        <authorList>
            <person name="Chen F."/>
            <person name="Wang G."/>
        </authorList>
    </citation>
    <scope>NUCLEOTIDE SEQUENCE [LARGE SCALE GENOMIC DNA]</scope>
    <source>
        <strain evidence="6 7">YC6267</strain>
    </source>
</reference>
<evidence type="ECO:0000256" key="1">
    <source>
        <dbReference type="ARBA" id="ARBA00004370"/>
    </source>
</evidence>
<organism evidence="6 7">
    <name type="scientific">Arenimonas oryziterrae DSM 21050 = YC6267</name>
    <dbReference type="NCBI Taxonomy" id="1121015"/>
    <lineage>
        <taxon>Bacteria</taxon>
        <taxon>Pseudomonadati</taxon>
        <taxon>Pseudomonadota</taxon>
        <taxon>Gammaproteobacteria</taxon>
        <taxon>Lysobacterales</taxon>
        <taxon>Lysobacteraceae</taxon>
        <taxon>Arenimonas</taxon>
    </lineage>
</organism>
<dbReference type="AlphaFoldDB" id="A0A091AR02"/>
<dbReference type="STRING" id="1121015.GCA_000420545_02696"/>
<keyword evidence="2 5" id="KW-0812">Transmembrane</keyword>
<dbReference type="eggNOG" id="COG3686">
    <property type="taxonomic scope" value="Bacteria"/>
</dbReference>
<dbReference type="InterPro" id="IPR023352">
    <property type="entry name" value="MAPEG-like_dom_sf"/>
</dbReference>
<accession>A0A091AR02</accession>
<dbReference type="Pfam" id="PF01124">
    <property type="entry name" value="MAPEG"/>
    <property type="match status" value="1"/>
</dbReference>
<name>A0A091AR02_9GAMM</name>